<evidence type="ECO:0000313" key="5">
    <source>
        <dbReference type="Proteomes" id="UP000008037"/>
    </source>
</evidence>
<dbReference type="SUPFAM" id="SSF55729">
    <property type="entry name" value="Acyl-CoA N-acyltransferases (Nat)"/>
    <property type="match status" value="1"/>
</dbReference>
<dbReference type="GO" id="GO:0016746">
    <property type="term" value="F:acyltransferase activity"/>
    <property type="evidence" value="ECO:0007669"/>
    <property type="project" value="UniProtKB-KW"/>
</dbReference>
<protein>
    <submittedName>
        <fullName evidence="4">Putative acetyltransferase (GNAT) family protein</fullName>
    </submittedName>
</protein>
<dbReference type="STRING" id="1237085.Ngar_c04690"/>
<sequence length="173" mass="20192">MKVDPEKLSFDLFSTSDNFSALDFTEDDGTDPLGIDDFIKNRVQDYLPNKLASIWTVRYESVIVAYFTTSMFAIGYRQLFDDEHVKEVPIVSYPAVLLGRMGVHKKERGRDIGYWICQFCIGLAQEIGKRIACRYIVLQTVKAKSTYYEKKCMFHQTKRVNLEGKIWMYRRLS</sequence>
<accession>K0IF32</accession>
<dbReference type="AlphaFoldDB" id="K0IF32"/>
<dbReference type="InParanoid" id="K0IF32"/>
<dbReference type="RefSeq" id="WP_015017959.1">
    <property type="nucleotide sequence ID" value="NC_018719.1"/>
</dbReference>
<dbReference type="KEGG" id="nga:Ngar_c04690"/>
<evidence type="ECO:0000313" key="4">
    <source>
        <dbReference type="EMBL" id="AFU57413.1"/>
    </source>
</evidence>
<evidence type="ECO:0000256" key="3">
    <source>
        <dbReference type="ARBA" id="ARBA00023315"/>
    </source>
</evidence>
<organism evidence="4 5">
    <name type="scientific">Nitrososphaera gargensis (strain Ga9.2)</name>
    <dbReference type="NCBI Taxonomy" id="1237085"/>
    <lineage>
        <taxon>Archaea</taxon>
        <taxon>Nitrososphaerota</taxon>
        <taxon>Nitrososphaeria</taxon>
        <taxon>Nitrososphaerales</taxon>
        <taxon>Nitrososphaeraceae</taxon>
        <taxon>Nitrososphaera</taxon>
    </lineage>
</organism>
<keyword evidence="2 4" id="KW-0808">Transferase</keyword>
<keyword evidence="5" id="KW-1185">Reference proteome</keyword>
<dbReference type="BioCyc" id="CNIT1237085:G1324-467-MONOMER"/>
<dbReference type="HOGENOM" id="CLU_1544139_0_0_2"/>
<dbReference type="PANTHER" id="PTHR36449:SF1">
    <property type="entry name" value="ACETYLTRANSFERASE"/>
    <property type="match status" value="1"/>
</dbReference>
<dbReference type="Proteomes" id="UP000008037">
    <property type="component" value="Chromosome"/>
</dbReference>
<name>K0IF32_NITGG</name>
<dbReference type="GeneID" id="13796643"/>
<dbReference type="OrthoDB" id="12207at2157"/>
<dbReference type="InterPro" id="IPR016181">
    <property type="entry name" value="Acyl_CoA_acyltransferase"/>
</dbReference>
<gene>
    <name evidence="4" type="ordered locus">Ngar_c04690</name>
</gene>
<reference evidence="4 5" key="1">
    <citation type="journal article" date="2012" name="Environ. Microbiol.">
        <title>The genome of the ammonia-oxidizing Candidatus Nitrososphaera gargensis: insights into metabolic versatility and environmental adaptations.</title>
        <authorList>
            <person name="Spang A."/>
            <person name="Poehlein A."/>
            <person name="Offre P."/>
            <person name="Zumbragel S."/>
            <person name="Haider S."/>
            <person name="Rychlik N."/>
            <person name="Nowka B."/>
            <person name="Schmeisser C."/>
            <person name="Lebedeva E.V."/>
            <person name="Rattei T."/>
            <person name="Bohm C."/>
            <person name="Schmid M."/>
            <person name="Galushko A."/>
            <person name="Hatzenpichler R."/>
            <person name="Weinmaier T."/>
            <person name="Daniel R."/>
            <person name="Schleper C."/>
            <person name="Spieck E."/>
            <person name="Streit W."/>
            <person name="Wagner M."/>
        </authorList>
    </citation>
    <scope>NUCLEOTIDE SEQUENCE [LARGE SCALE GENOMIC DNA]</scope>
    <source>
        <strain evidence="5">Ga9.2</strain>
    </source>
</reference>
<keyword evidence="3" id="KW-0012">Acyltransferase</keyword>
<dbReference type="EMBL" id="CP002408">
    <property type="protein sequence ID" value="AFU57413.1"/>
    <property type="molecule type" value="Genomic_DNA"/>
</dbReference>
<evidence type="ECO:0000256" key="2">
    <source>
        <dbReference type="ARBA" id="ARBA00022679"/>
    </source>
</evidence>
<keyword evidence="1" id="KW-1277">Toxin-antitoxin system</keyword>
<dbReference type="Gene3D" id="3.40.630.30">
    <property type="match status" value="1"/>
</dbReference>
<evidence type="ECO:0000256" key="1">
    <source>
        <dbReference type="ARBA" id="ARBA00022649"/>
    </source>
</evidence>
<proteinExistence type="predicted"/>
<dbReference type="PANTHER" id="PTHR36449">
    <property type="entry name" value="ACETYLTRANSFERASE-RELATED"/>
    <property type="match status" value="1"/>
</dbReference>